<feature type="compositionally biased region" description="Polar residues" evidence="1">
    <location>
        <begin position="1"/>
        <end position="15"/>
    </location>
</feature>
<comment type="caution">
    <text evidence="2">The sequence shown here is derived from an EMBL/GenBank/DDBJ whole genome shotgun (WGS) entry which is preliminary data.</text>
</comment>
<feature type="compositionally biased region" description="Basic and acidic residues" evidence="1">
    <location>
        <begin position="50"/>
        <end position="59"/>
    </location>
</feature>
<evidence type="ECO:0000313" key="3">
    <source>
        <dbReference type="Proteomes" id="UP000280598"/>
    </source>
</evidence>
<proteinExistence type="predicted"/>
<sequence>MTLALNTVNPPNSHAGSGCGPSMSFSGDRRSDSSPARQDDRPAPLVIVSERGRHTEASRRIVRAQAARASAAQSRVTRARNRGEREGTSYEPVQSPSARSPCAQGPVRSSSSSEHTRDQTLYAPQASPESRTPLDDLPLLRWLPSVLGDAWDPSSTLATPSMPTFAMRSDSFSNISSSSPRSPSESTKFQLPVALPRGFASLQQRIRISDIMSALLSRTACVDYDSPGVEIRLHQLLYDLIVGTAGLATQPGHPIQGHLRIACTCLTIFQGQRANGEVFARDRRYQIGLEAAWSEATQLDHSALEEPKSAEASLWAVFIISVTTGATAGFFHRSLSSLLQDLQLSYWEQVRRVLLEFIYPVSFLDEPCKHFYNSIGQVSGDAG</sequence>
<evidence type="ECO:0000313" key="2">
    <source>
        <dbReference type="EMBL" id="RMZ09777.1"/>
    </source>
</evidence>
<accession>A0A3M7H9J7</accession>
<protein>
    <submittedName>
        <fullName evidence="2">Uncharacterized protein</fullName>
    </submittedName>
</protein>
<evidence type="ECO:0000256" key="1">
    <source>
        <dbReference type="SAM" id="MobiDB-lite"/>
    </source>
</evidence>
<reference evidence="2 3" key="1">
    <citation type="journal article" date="2018" name="BMC Genomics">
        <title>Genomic evidence for intraspecific hybridization in a clonal and extremely halotolerant yeast.</title>
        <authorList>
            <person name="Gostincar C."/>
            <person name="Stajich J.E."/>
            <person name="Zupancic J."/>
            <person name="Zalar P."/>
            <person name="Gunde-Cimerman N."/>
        </authorList>
    </citation>
    <scope>NUCLEOTIDE SEQUENCE [LARGE SCALE GENOMIC DNA]</scope>
    <source>
        <strain evidence="2 3">EXF-562</strain>
    </source>
</reference>
<gene>
    <name evidence="2" type="ORF">D0860_04090</name>
</gene>
<dbReference type="Proteomes" id="UP000280598">
    <property type="component" value="Unassembled WGS sequence"/>
</dbReference>
<name>A0A3M7H9J7_HORWE</name>
<feature type="compositionally biased region" description="Low complexity" evidence="1">
    <location>
        <begin position="63"/>
        <end position="76"/>
    </location>
</feature>
<organism evidence="2 3">
    <name type="scientific">Hortaea werneckii</name>
    <name type="common">Black yeast</name>
    <name type="synonym">Cladosporium werneckii</name>
    <dbReference type="NCBI Taxonomy" id="91943"/>
    <lineage>
        <taxon>Eukaryota</taxon>
        <taxon>Fungi</taxon>
        <taxon>Dikarya</taxon>
        <taxon>Ascomycota</taxon>
        <taxon>Pezizomycotina</taxon>
        <taxon>Dothideomycetes</taxon>
        <taxon>Dothideomycetidae</taxon>
        <taxon>Mycosphaerellales</taxon>
        <taxon>Teratosphaeriaceae</taxon>
        <taxon>Hortaea</taxon>
    </lineage>
</organism>
<dbReference type="VEuPathDB" id="FungiDB:BTJ68_07545"/>
<feature type="region of interest" description="Disordered" evidence="1">
    <location>
        <begin position="1"/>
        <end position="134"/>
    </location>
</feature>
<dbReference type="EMBL" id="QWIS01000070">
    <property type="protein sequence ID" value="RMZ09777.1"/>
    <property type="molecule type" value="Genomic_DNA"/>
</dbReference>
<feature type="compositionally biased region" description="Basic and acidic residues" evidence="1">
    <location>
        <begin position="27"/>
        <end position="42"/>
    </location>
</feature>
<dbReference type="AlphaFoldDB" id="A0A3M7H9J7"/>